<dbReference type="GO" id="GO:0005739">
    <property type="term" value="C:mitochondrion"/>
    <property type="evidence" value="ECO:0007669"/>
    <property type="project" value="UniProtKB-SubCell"/>
</dbReference>
<keyword evidence="3" id="KW-1133">Transmembrane helix</keyword>
<dbReference type="Proteomes" id="UP001530315">
    <property type="component" value="Unassembled WGS sequence"/>
</dbReference>
<accession>A0ABD3NAB3</accession>
<comment type="subcellular location">
    <subcellularLocation>
        <location evidence="1">Mitochondrion</location>
    </subcellularLocation>
</comment>
<dbReference type="AlphaFoldDB" id="A0ABD3NAB3"/>
<dbReference type="EMBL" id="JALLAZ020001557">
    <property type="protein sequence ID" value="KAL3773028.1"/>
    <property type="molecule type" value="Genomic_DNA"/>
</dbReference>
<evidence type="ECO:0000259" key="6">
    <source>
        <dbReference type="PROSITE" id="PS51503"/>
    </source>
</evidence>
<dbReference type="Pfam" id="PF04588">
    <property type="entry name" value="HIG_1_N"/>
    <property type="match status" value="1"/>
</dbReference>
<protein>
    <recommendedName>
        <fullName evidence="6">HIG1 domain-containing protein</fullName>
    </recommendedName>
</protein>
<dbReference type="InterPro" id="IPR007667">
    <property type="entry name" value="Hypoxia_induced_domain"/>
</dbReference>
<keyword evidence="8" id="KW-1185">Reference proteome</keyword>
<feature type="domain" description="HIG1" evidence="6">
    <location>
        <begin position="148"/>
        <end position="239"/>
    </location>
</feature>
<reference evidence="7 8" key="1">
    <citation type="submission" date="2024-10" db="EMBL/GenBank/DDBJ databases">
        <title>Updated reference genomes for cyclostephanoid diatoms.</title>
        <authorList>
            <person name="Roberts W.R."/>
            <person name="Alverson A.J."/>
        </authorList>
    </citation>
    <scope>NUCLEOTIDE SEQUENCE [LARGE SCALE GENOMIC DNA]</scope>
    <source>
        <strain evidence="7 8">AJA276-08</strain>
    </source>
</reference>
<evidence type="ECO:0000256" key="5">
    <source>
        <dbReference type="SAM" id="MobiDB-lite"/>
    </source>
</evidence>
<dbReference type="InterPro" id="IPR040153">
    <property type="entry name" value="Rcf2"/>
</dbReference>
<evidence type="ECO:0000256" key="4">
    <source>
        <dbReference type="ARBA" id="ARBA00023136"/>
    </source>
</evidence>
<comment type="caution">
    <text evidence="7">The sequence shown here is derived from an EMBL/GenBank/DDBJ whole genome shotgun (WGS) entry which is preliminary data.</text>
</comment>
<evidence type="ECO:0000256" key="1">
    <source>
        <dbReference type="ARBA" id="ARBA00004173"/>
    </source>
</evidence>
<name>A0ABD3NAB3_9STRA</name>
<gene>
    <name evidence="7" type="ORF">ACHAW5_000993</name>
</gene>
<organism evidence="7 8">
    <name type="scientific">Stephanodiscus triporus</name>
    <dbReference type="NCBI Taxonomy" id="2934178"/>
    <lineage>
        <taxon>Eukaryota</taxon>
        <taxon>Sar</taxon>
        <taxon>Stramenopiles</taxon>
        <taxon>Ochrophyta</taxon>
        <taxon>Bacillariophyta</taxon>
        <taxon>Coscinodiscophyceae</taxon>
        <taxon>Thalassiosirophycidae</taxon>
        <taxon>Stephanodiscales</taxon>
        <taxon>Stephanodiscaceae</taxon>
        <taxon>Stephanodiscus</taxon>
    </lineage>
</organism>
<proteinExistence type="predicted"/>
<sequence>MPSLTPQQNADETVWAATKEGMASGGLVMIPSALAVYSAMKFSPRFVKSTNWQSRTAMVIMPPFFAFVAAAEHNLVHSMQSMASTAEHSKKMAEWSRQHELDEHQKKLQRMTTQKILGLPGIMAEKDISTRSDADYENQIVAKFRESVVNSGVRVVPGDSLGFHHKVANFWQENPFKILAAIGVPAVLYIFKGRDGQQHLQTQMKIMHTRVIGQFAVISMLLSLMSFKEYMDRSGKFITEGEVEARVAQMQQSRVELLTRLQRDREESEKISEMRRKAHEADLAEADLKSTENN</sequence>
<evidence type="ECO:0000313" key="7">
    <source>
        <dbReference type="EMBL" id="KAL3773028.1"/>
    </source>
</evidence>
<feature type="region of interest" description="Disordered" evidence="5">
    <location>
        <begin position="266"/>
        <end position="294"/>
    </location>
</feature>
<keyword evidence="2" id="KW-0812">Transmembrane</keyword>
<dbReference type="PANTHER" id="PTHR28018">
    <property type="entry name" value="RESPIRATORY SUPERCOMPLEX FACTOR 2, MITOCHONDRIAL"/>
    <property type="match status" value="1"/>
</dbReference>
<evidence type="ECO:0000256" key="3">
    <source>
        <dbReference type="ARBA" id="ARBA00022989"/>
    </source>
</evidence>
<evidence type="ECO:0000256" key="2">
    <source>
        <dbReference type="ARBA" id="ARBA00022692"/>
    </source>
</evidence>
<dbReference type="PANTHER" id="PTHR28018:SF3">
    <property type="entry name" value="RESPIRATORY SUPERCOMPLEX FACTOR 2, MITOCHONDRIAL"/>
    <property type="match status" value="1"/>
</dbReference>
<keyword evidence="4" id="KW-0472">Membrane</keyword>
<evidence type="ECO:0000313" key="8">
    <source>
        <dbReference type="Proteomes" id="UP001530315"/>
    </source>
</evidence>
<dbReference type="PROSITE" id="PS51503">
    <property type="entry name" value="HIG1"/>
    <property type="match status" value="1"/>
</dbReference>